<dbReference type="STRING" id="8022.A0A060ZAD1"/>
<dbReference type="EMBL" id="FR961257">
    <property type="protein sequence ID" value="CDR00797.1"/>
    <property type="molecule type" value="Genomic_DNA"/>
</dbReference>
<dbReference type="InterPro" id="IPR020578">
    <property type="entry name" value="Aminotrans_V_PyrdxlP_BS"/>
</dbReference>
<dbReference type="Gene3D" id="3.40.640.10">
    <property type="entry name" value="Type I PLP-dependent aspartate aminotransferase-like (Major domain)"/>
    <property type="match status" value="1"/>
</dbReference>
<feature type="non-terminal residue" evidence="6">
    <location>
        <position position="175"/>
    </location>
</feature>
<dbReference type="GO" id="GO:0019265">
    <property type="term" value="P:glycine biosynthetic process, by transamination of glyoxylate"/>
    <property type="evidence" value="ECO:0007669"/>
    <property type="project" value="TreeGrafter"/>
</dbReference>
<dbReference type="PaxDb" id="8022-A0A060ZAD1"/>
<dbReference type="GO" id="GO:0005777">
    <property type="term" value="C:peroxisome"/>
    <property type="evidence" value="ECO:0007669"/>
    <property type="project" value="TreeGrafter"/>
</dbReference>
<evidence type="ECO:0000259" key="5">
    <source>
        <dbReference type="Pfam" id="PF00266"/>
    </source>
</evidence>
<dbReference type="Pfam" id="PF00266">
    <property type="entry name" value="Aminotran_5"/>
    <property type="match status" value="1"/>
</dbReference>
<dbReference type="InterPro" id="IPR000192">
    <property type="entry name" value="Aminotrans_V_dom"/>
</dbReference>
<dbReference type="InterPro" id="IPR015421">
    <property type="entry name" value="PyrdxlP-dep_Trfase_major"/>
</dbReference>
<evidence type="ECO:0000256" key="4">
    <source>
        <dbReference type="RuleBase" id="RU004504"/>
    </source>
</evidence>
<keyword evidence="2" id="KW-0663">Pyridoxal phosphate</keyword>
<comment type="similarity">
    <text evidence="3">Belongs to the class-V pyridoxal-phosphate-dependent aminotransferase family.</text>
</comment>
<evidence type="ECO:0000313" key="7">
    <source>
        <dbReference type="Proteomes" id="UP000193380"/>
    </source>
</evidence>
<dbReference type="Gene3D" id="3.90.1150.10">
    <property type="entry name" value="Aspartate Aminotransferase, domain 1"/>
    <property type="match status" value="1"/>
</dbReference>
<evidence type="ECO:0000313" key="6">
    <source>
        <dbReference type="EMBL" id="CDR00797.1"/>
    </source>
</evidence>
<reference evidence="6" key="1">
    <citation type="journal article" date="2014" name="Nat. Commun.">
        <title>The rainbow trout genome provides novel insights into evolution after whole-genome duplication in vertebrates.</title>
        <authorList>
            <person name="Berthelot C."/>
            <person name="Brunet F."/>
            <person name="Chalopin D."/>
            <person name="Juanchich A."/>
            <person name="Bernard M."/>
            <person name="Noel B."/>
            <person name="Bento P."/>
            <person name="Da Silva C."/>
            <person name="Labadie K."/>
            <person name="Alberti A."/>
            <person name="Aury J.M."/>
            <person name="Louis A."/>
            <person name="Dehais P."/>
            <person name="Bardou P."/>
            <person name="Montfort J."/>
            <person name="Klopp C."/>
            <person name="Cabau C."/>
            <person name="Gaspin C."/>
            <person name="Thorgaard G.H."/>
            <person name="Boussaha M."/>
            <person name="Quillet E."/>
            <person name="Guyomard R."/>
            <person name="Galiana D."/>
            <person name="Bobe J."/>
            <person name="Volff J.N."/>
            <person name="Genet C."/>
            <person name="Wincker P."/>
            <person name="Jaillon O."/>
            <person name="Roest Crollius H."/>
            <person name="Guiguen Y."/>
        </authorList>
    </citation>
    <scope>NUCLEOTIDE SEQUENCE [LARGE SCALE GENOMIC DNA]</scope>
</reference>
<comment type="cofactor">
    <cofactor evidence="1 4">
        <name>pyridoxal 5'-phosphate</name>
        <dbReference type="ChEBI" id="CHEBI:597326"/>
    </cofactor>
</comment>
<accession>A0A060ZAD1</accession>
<dbReference type="PANTHER" id="PTHR21152">
    <property type="entry name" value="AMINOTRANSFERASE CLASS V"/>
    <property type="match status" value="1"/>
</dbReference>
<evidence type="ECO:0000256" key="3">
    <source>
        <dbReference type="RuleBase" id="RU004075"/>
    </source>
</evidence>
<dbReference type="PANTHER" id="PTHR21152:SF40">
    <property type="entry name" value="ALANINE--GLYOXYLATE AMINOTRANSFERASE"/>
    <property type="match status" value="1"/>
</dbReference>
<dbReference type="AlphaFoldDB" id="A0A060ZAD1"/>
<evidence type="ECO:0000256" key="2">
    <source>
        <dbReference type="ARBA" id="ARBA00022898"/>
    </source>
</evidence>
<name>A0A060ZAD1_ONCMY</name>
<feature type="domain" description="Aminotransferase class V" evidence="5">
    <location>
        <begin position="38"/>
        <end position="152"/>
    </location>
</feature>
<reference evidence="6" key="2">
    <citation type="submission" date="2014-03" db="EMBL/GenBank/DDBJ databases">
        <authorList>
            <person name="Genoscope - CEA"/>
        </authorList>
    </citation>
    <scope>NUCLEOTIDE SEQUENCE</scope>
</reference>
<dbReference type="InterPro" id="IPR015424">
    <property type="entry name" value="PyrdxlP-dep_Trfase"/>
</dbReference>
<organism evidence="6 7">
    <name type="scientific">Oncorhynchus mykiss</name>
    <name type="common">Rainbow trout</name>
    <name type="synonym">Salmo gairdneri</name>
    <dbReference type="NCBI Taxonomy" id="8022"/>
    <lineage>
        <taxon>Eukaryota</taxon>
        <taxon>Metazoa</taxon>
        <taxon>Chordata</taxon>
        <taxon>Craniata</taxon>
        <taxon>Vertebrata</taxon>
        <taxon>Euteleostomi</taxon>
        <taxon>Actinopterygii</taxon>
        <taxon>Neopterygii</taxon>
        <taxon>Teleostei</taxon>
        <taxon>Protacanthopterygii</taxon>
        <taxon>Salmoniformes</taxon>
        <taxon>Salmonidae</taxon>
        <taxon>Salmoninae</taxon>
        <taxon>Oncorhynchus</taxon>
    </lineage>
</organism>
<gene>
    <name evidence="6" type="ORF">GSONMT00033737001</name>
</gene>
<proteinExistence type="inferred from homology"/>
<dbReference type="InterPro" id="IPR015422">
    <property type="entry name" value="PyrdxlP-dep_Trfase_small"/>
</dbReference>
<dbReference type="PROSITE" id="PS00595">
    <property type="entry name" value="AA_TRANSFER_CLASS_5"/>
    <property type="match status" value="1"/>
</dbReference>
<dbReference type="GO" id="GO:0008453">
    <property type="term" value="F:alanine-glyoxylate transaminase activity"/>
    <property type="evidence" value="ECO:0007669"/>
    <property type="project" value="TreeGrafter"/>
</dbReference>
<dbReference type="SUPFAM" id="SSF53383">
    <property type="entry name" value="PLP-dependent transferases"/>
    <property type="match status" value="1"/>
</dbReference>
<dbReference type="Proteomes" id="UP000193380">
    <property type="component" value="Unassembled WGS sequence"/>
</dbReference>
<protein>
    <recommendedName>
        <fullName evidence="5">Aminotransferase class V domain-containing protein</fullName>
    </recommendedName>
</protein>
<sequence length="175" mass="20154">MALETYVTSTTVCFSLTVWLQWEVPHFTWTTSQVHYVSLCIDILYSGSQKVLNAPPGTAPISFSERACQKVFNRKTKPVSFFLDMTWLANYWGCDGKPARIYHHTAPVSAFYSLRESLAILAEQGLENSWQRHKEVAEYFHEGLENIGLKLFVKDKVSIKDLKEIYCKLFTVVYL</sequence>
<dbReference type="GO" id="GO:0004760">
    <property type="term" value="F:L-serine-pyruvate transaminase activity"/>
    <property type="evidence" value="ECO:0007669"/>
    <property type="project" value="TreeGrafter"/>
</dbReference>
<evidence type="ECO:0000256" key="1">
    <source>
        <dbReference type="ARBA" id="ARBA00001933"/>
    </source>
</evidence>